<dbReference type="Pfam" id="PF02102">
    <property type="entry name" value="Peptidase_M35"/>
    <property type="match status" value="1"/>
</dbReference>
<reference evidence="18" key="1">
    <citation type="journal article" date="2015" name="BMC Genomics">
        <title>Genomic and transcriptomic analysis of the endophytic fungus Pestalotiopsis fici reveals its lifestyle and high potential for synthesis of natural products.</title>
        <authorList>
            <person name="Wang X."/>
            <person name="Zhang X."/>
            <person name="Liu L."/>
            <person name="Xiang M."/>
            <person name="Wang W."/>
            <person name="Sun X."/>
            <person name="Che Y."/>
            <person name="Guo L."/>
            <person name="Liu G."/>
            <person name="Guo L."/>
            <person name="Wang C."/>
            <person name="Yin W.B."/>
            <person name="Stadler M."/>
            <person name="Zhang X."/>
            <person name="Liu X."/>
        </authorList>
    </citation>
    <scope>NUCLEOTIDE SEQUENCE [LARGE SCALE GENOMIC DNA]</scope>
    <source>
        <strain evidence="18">W106-1 / CGMCC3.15140</strain>
    </source>
</reference>
<keyword evidence="9 15" id="KW-0378">Hydrolase</keyword>
<dbReference type="HOGENOM" id="CLU_039313_0_0_1"/>
<evidence type="ECO:0000256" key="8">
    <source>
        <dbReference type="ARBA" id="ARBA00022729"/>
    </source>
</evidence>
<evidence type="ECO:0000256" key="4">
    <source>
        <dbReference type="ARBA" id="ARBA00022525"/>
    </source>
</evidence>
<dbReference type="KEGG" id="pfy:PFICI_12291"/>
<evidence type="ECO:0000256" key="1">
    <source>
        <dbReference type="ARBA" id="ARBA00001187"/>
    </source>
</evidence>
<sequence>MKAAPIISCLASLANAAVVSLDKRAYSSSPLVVEIEHVGNSEVKASITNTGATSLKVLKAGSILDESPVEKSKVSQGDSKVAFTGLRLYVHTEDLSDSAFQTIAAGETVEVQWDAAQVHDLSTGGDFNITAAGSLRYAEADSNKIAGQVLYNSNVVQAAVDGVKAAKVHTAFRAATKNKRVTVQSDCSSSKQSTVDAAISVAKTYATNAAAAATAGTNMEEYFKSTSSSTESAVAEVFDTIASSVFNSDSSGVALYCTDIGNACSDGVVAYTQPGSDEYIVVCDYWFQFPATGSTCHVADQPYVLIHESTHLTEVKGTDDVCYGYEGCVTDISASEELDNADTYALYANSIAVGC</sequence>
<dbReference type="OMA" id="YWFQFPA"/>
<dbReference type="PRINTS" id="PR00768">
    <property type="entry name" value="DEUTEROLYSIN"/>
</dbReference>
<dbReference type="AlphaFoldDB" id="W3WQD3"/>
<organism evidence="17 18">
    <name type="scientific">Pestalotiopsis fici (strain W106-1 / CGMCC3.15140)</name>
    <dbReference type="NCBI Taxonomy" id="1229662"/>
    <lineage>
        <taxon>Eukaryota</taxon>
        <taxon>Fungi</taxon>
        <taxon>Dikarya</taxon>
        <taxon>Ascomycota</taxon>
        <taxon>Pezizomycotina</taxon>
        <taxon>Sordariomycetes</taxon>
        <taxon>Xylariomycetidae</taxon>
        <taxon>Amphisphaeriales</taxon>
        <taxon>Sporocadaceae</taxon>
        <taxon>Pestalotiopsis</taxon>
    </lineage>
</organism>
<proteinExistence type="inferred from homology"/>
<dbReference type="PANTHER" id="PTHR37016:SF2">
    <property type="entry name" value="NEUTRAL PROTEASE 2 HOMOLOG SNOG_02177"/>
    <property type="match status" value="1"/>
</dbReference>
<dbReference type="Gene3D" id="3.40.390.10">
    <property type="entry name" value="Collagenase (Catalytic Domain)"/>
    <property type="match status" value="1"/>
</dbReference>
<keyword evidence="4 15" id="KW-0964">Secreted</keyword>
<comment type="similarity">
    <text evidence="3 15">Belongs to the peptidase M35 family.</text>
</comment>
<dbReference type="InterPro" id="IPR001384">
    <property type="entry name" value="Peptidase_M35"/>
</dbReference>
<evidence type="ECO:0000256" key="6">
    <source>
        <dbReference type="ARBA" id="ARBA00022685"/>
    </source>
</evidence>
<feature type="binding site" evidence="14">
    <location>
        <position position="307"/>
    </location>
    <ligand>
        <name>Zn(2+)</name>
        <dbReference type="ChEBI" id="CHEBI:29105"/>
        <note>catalytic</note>
    </ligand>
</feature>
<keyword evidence="8 15" id="KW-0732">Signal</keyword>
<evidence type="ECO:0000313" key="17">
    <source>
        <dbReference type="EMBL" id="ETS75347.1"/>
    </source>
</evidence>
<dbReference type="Proteomes" id="UP000030651">
    <property type="component" value="Unassembled WGS sequence"/>
</dbReference>
<dbReference type="PANTHER" id="PTHR37016">
    <property type="match status" value="1"/>
</dbReference>
<feature type="active site" evidence="13">
    <location>
        <position position="308"/>
    </location>
</feature>
<gene>
    <name evidence="17" type="ORF">PFICI_12291</name>
</gene>
<evidence type="ECO:0000256" key="10">
    <source>
        <dbReference type="ARBA" id="ARBA00022833"/>
    </source>
</evidence>
<dbReference type="InterPro" id="IPR024079">
    <property type="entry name" value="MetalloPept_cat_dom_sf"/>
</dbReference>
<keyword evidence="5 15" id="KW-0645">Protease</keyword>
<feature type="chain" id="PRO_5005150142" description="Neutral protease 2" evidence="15">
    <location>
        <begin position="17"/>
        <end position="355"/>
    </location>
</feature>
<comment type="catalytic activity">
    <reaction evidence="1 15">
        <text>Preferential cleavage of bonds with hydrophobic residues in P1'. Also 3-Asn-|-Gln-4 and 8-Gly-|-Ser-9 bonds in insulin B chain.</text>
        <dbReference type="EC" id="3.4.24.39"/>
    </reaction>
</comment>
<dbReference type="GO" id="GO:0006508">
    <property type="term" value="P:proteolysis"/>
    <property type="evidence" value="ECO:0007669"/>
    <property type="project" value="UniProtKB-KW"/>
</dbReference>
<feature type="binding site" evidence="14">
    <location>
        <position position="311"/>
    </location>
    <ligand>
        <name>Zn(2+)</name>
        <dbReference type="ChEBI" id="CHEBI:29105"/>
        <note>catalytic</note>
    </ligand>
</feature>
<evidence type="ECO:0000256" key="15">
    <source>
        <dbReference type="RuleBase" id="RU361126"/>
    </source>
</evidence>
<dbReference type="GO" id="GO:0005576">
    <property type="term" value="C:extracellular region"/>
    <property type="evidence" value="ECO:0007669"/>
    <property type="project" value="UniProtKB-SubCell"/>
</dbReference>
<keyword evidence="6 15" id="KW-0165">Cleavage on pair of basic residues</keyword>
<dbReference type="EMBL" id="KI912118">
    <property type="protein sequence ID" value="ETS75347.1"/>
    <property type="molecule type" value="Genomic_DNA"/>
</dbReference>
<dbReference type="RefSeq" id="XP_007839063.1">
    <property type="nucleotide sequence ID" value="XM_007840872.1"/>
</dbReference>
<name>W3WQD3_PESFW</name>
<comment type="function">
    <text evidence="15">Secreted metalloproteinase that allows assimilation of proteinaceous substrates. Shows high activities on basic nuclear substrates such as histone and protamine.</text>
</comment>
<keyword evidence="7 14" id="KW-0479">Metal-binding</keyword>
<dbReference type="SUPFAM" id="SSF55486">
    <property type="entry name" value="Metalloproteases ('zincins'), catalytic domain"/>
    <property type="match status" value="1"/>
</dbReference>
<evidence type="ECO:0000256" key="13">
    <source>
        <dbReference type="PIRSR" id="PIRSR601384-1"/>
    </source>
</evidence>
<dbReference type="eggNOG" id="ENOG502R1X8">
    <property type="taxonomic scope" value="Eukaryota"/>
</dbReference>
<evidence type="ECO:0000259" key="16">
    <source>
        <dbReference type="SMART" id="SM01351"/>
    </source>
</evidence>
<dbReference type="EC" id="3.4.24.39" evidence="15"/>
<evidence type="ECO:0000256" key="11">
    <source>
        <dbReference type="ARBA" id="ARBA00023049"/>
    </source>
</evidence>
<evidence type="ECO:0000256" key="5">
    <source>
        <dbReference type="ARBA" id="ARBA00022670"/>
    </source>
</evidence>
<dbReference type="InterPro" id="IPR029463">
    <property type="entry name" value="Lys_MEP"/>
</dbReference>
<accession>W3WQD3</accession>
<feature type="binding site" evidence="14">
    <location>
        <position position="320"/>
    </location>
    <ligand>
        <name>Zn(2+)</name>
        <dbReference type="ChEBI" id="CHEBI:29105"/>
        <note>catalytic</note>
    </ligand>
</feature>
<dbReference type="OrthoDB" id="412874at2759"/>
<dbReference type="GO" id="GO:0004222">
    <property type="term" value="F:metalloendopeptidase activity"/>
    <property type="evidence" value="ECO:0007669"/>
    <property type="project" value="InterPro"/>
</dbReference>
<dbReference type="GeneID" id="19277304"/>
<dbReference type="Gene3D" id="2.60.40.2970">
    <property type="match status" value="1"/>
</dbReference>
<dbReference type="CDD" id="cd11008">
    <property type="entry name" value="M35_deuterolysin_like"/>
    <property type="match status" value="1"/>
</dbReference>
<evidence type="ECO:0000256" key="12">
    <source>
        <dbReference type="ARBA" id="ARBA00023145"/>
    </source>
</evidence>
<feature type="domain" description="Lysine-specific metallo-endopeptidase" evidence="16">
    <location>
        <begin position="204"/>
        <end position="349"/>
    </location>
</feature>
<evidence type="ECO:0000313" key="18">
    <source>
        <dbReference type="Proteomes" id="UP000030651"/>
    </source>
</evidence>
<keyword evidence="18" id="KW-1185">Reference proteome</keyword>
<comment type="subcellular location">
    <subcellularLocation>
        <location evidence="2 15">Secreted</location>
    </subcellularLocation>
</comment>
<evidence type="ECO:0000256" key="3">
    <source>
        <dbReference type="ARBA" id="ARBA00010279"/>
    </source>
</evidence>
<dbReference type="InParanoid" id="W3WQD3"/>
<protein>
    <recommendedName>
        <fullName evidence="15">Neutral protease 2</fullName>
        <ecNumber evidence="15">3.4.24.39</ecNumber>
    </recommendedName>
    <alternativeName>
        <fullName evidence="15">Deuterolysin</fullName>
    </alternativeName>
</protein>
<keyword evidence="10 14" id="KW-0862">Zinc</keyword>
<evidence type="ECO:0000256" key="2">
    <source>
        <dbReference type="ARBA" id="ARBA00004613"/>
    </source>
</evidence>
<evidence type="ECO:0000256" key="14">
    <source>
        <dbReference type="PIRSR" id="PIRSR601384-2"/>
    </source>
</evidence>
<dbReference type="GO" id="GO:0046872">
    <property type="term" value="F:metal ion binding"/>
    <property type="evidence" value="ECO:0007669"/>
    <property type="project" value="UniProtKB-KW"/>
</dbReference>
<evidence type="ECO:0000256" key="9">
    <source>
        <dbReference type="ARBA" id="ARBA00022801"/>
    </source>
</evidence>
<dbReference type="SMART" id="SM01351">
    <property type="entry name" value="Aspzincin_M35"/>
    <property type="match status" value="1"/>
</dbReference>
<evidence type="ECO:0000256" key="7">
    <source>
        <dbReference type="ARBA" id="ARBA00022723"/>
    </source>
</evidence>
<dbReference type="InterPro" id="IPR050414">
    <property type="entry name" value="Fungal_M35_metalloproteases"/>
</dbReference>
<feature type="signal peptide" evidence="15">
    <location>
        <begin position="1"/>
        <end position="16"/>
    </location>
</feature>
<comment type="cofactor">
    <cofactor evidence="14 15">
        <name>Zn(2+)</name>
        <dbReference type="ChEBI" id="CHEBI:29105"/>
    </cofactor>
    <text evidence="14 15">Binds 1 zinc ion per subunit.</text>
</comment>
<keyword evidence="11 15" id="KW-0482">Metalloprotease</keyword>
<keyword evidence="12" id="KW-0865">Zymogen</keyword>